<name>A0A6G0X3Y2_9STRA</name>
<sequence>MMVPGVEVAESGLKDCKAWTDVCRVLGRAEDRISTSIGDLAISVELWVFTVKNAVLWGFHTSPPSLNVPQALALLHSVIRKLHHTQVDGLAIAESQCSNYYVSAFDKVFTIFPTRAMGNFGLTLAYCYLHENMLEDAQATADILSSHEASKHNRLLVLASAWIALKRRQADVAASILDKKDIPSSAHAFWLAFARIQEHRSRKSFTSCSLMWELLQKAIAGDVQPVVSLNLHAWFIMQAANASIGLDAVTAGDSLARAMEMDFDQVLSLFNYAMLLGRQKKWPELQQMLQYCLDAVATLPQLTEGISVAMNAQETVSSTIIQAYLARACLRTYNFDTARTLFHRILVTTGDVPSSLGPFESSVLIRDHVFALLEADAPQSALDVANAALQRTQPDPKLLLYKADALLCLEQLQECEWTMQQLDTLLSAQDEPDQDQHVQLLNNHALALACQGHTDAAVQKLSECRRRYPSCLHAAFNLTVLLWRENKRDAACALWLEARPSPSKVDESINRHSQSSSSHVASRRDGGVALKQIAALNRLIESYWSDKQRIQAIKQTLRVVEHVTEMCK</sequence>
<dbReference type="Gene3D" id="1.25.40.10">
    <property type="entry name" value="Tetratricopeptide repeat domain"/>
    <property type="match status" value="1"/>
</dbReference>
<organism evidence="2 3">
    <name type="scientific">Aphanomyces euteiches</name>
    <dbReference type="NCBI Taxonomy" id="100861"/>
    <lineage>
        <taxon>Eukaryota</taxon>
        <taxon>Sar</taxon>
        <taxon>Stramenopiles</taxon>
        <taxon>Oomycota</taxon>
        <taxon>Saprolegniomycetes</taxon>
        <taxon>Saprolegniales</taxon>
        <taxon>Verrucalvaceae</taxon>
        <taxon>Aphanomyces</taxon>
    </lineage>
</organism>
<dbReference type="AlphaFoldDB" id="A0A6G0X3Y2"/>
<comment type="caution">
    <text evidence="2">The sequence shown here is derived from an EMBL/GenBank/DDBJ whole genome shotgun (WGS) entry which is preliminary data.</text>
</comment>
<reference evidence="2 3" key="1">
    <citation type="submission" date="2019-07" db="EMBL/GenBank/DDBJ databases">
        <title>Genomics analysis of Aphanomyces spp. identifies a new class of oomycete effector associated with host adaptation.</title>
        <authorList>
            <person name="Gaulin E."/>
        </authorList>
    </citation>
    <scope>NUCLEOTIDE SEQUENCE [LARGE SCALE GENOMIC DNA]</scope>
    <source>
        <strain evidence="2 3">ATCC 201684</strain>
    </source>
</reference>
<proteinExistence type="predicted"/>
<keyword evidence="3" id="KW-1185">Reference proteome</keyword>
<dbReference type="InterPro" id="IPR011990">
    <property type="entry name" value="TPR-like_helical_dom_sf"/>
</dbReference>
<dbReference type="SUPFAM" id="SSF48452">
    <property type="entry name" value="TPR-like"/>
    <property type="match status" value="1"/>
</dbReference>
<dbReference type="Proteomes" id="UP000481153">
    <property type="component" value="Unassembled WGS sequence"/>
</dbReference>
<accession>A0A6G0X3Y2</accession>
<feature type="region of interest" description="Disordered" evidence="1">
    <location>
        <begin position="504"/>
        <end position="523"/>
    </location>
</feature>
<dbReference type="EMBL" id="VJMJ01000111">
    <property type="protein sequence ID" value="KAF0734571.1"/>
    <property type="molecule type" value="Genomic_DNA"/>
</dbReference>
<evidence type="ECO:0000256" key="1">
    <source>
        <dbReference type="SAM" id="MobiDB-lite"/>
    </source>
</evidence>
<gene>
    <name evidence="2" type="ORF">Ae201684_008813</name>
</gene>
<evidence type="ECO:0000313" key="2">
    <source>
        <dbReference type="EMBL" id="KAF0734571.1"/>
    </source>
</evidence>
<dbReference type="VEuPathDB" id="FungiDB:AeMF1_000534"/>
<feature type="compositionally biased region" description="Low complexity" evidence="1">
    <location>
        <begin position="511"/>
        <end position="520"/>
    </location>
</feature>
<protein>
    <submittedName>
        <fullName evidence="2">Uncharacterized protein</fullName>
    </submittedName>
</protein>
<evidence type="ECO:0000313" key="3">
    <source>
        <dbReference type="Proteomes" id="UP000481153"/>
    </source>
</evidence>